<keyword evidence="3" id="KW-0731">Sigma factor</keyword>
<accession>A0A9D9HLY9</accession>
<keyword evidence="4" id="KW-0804">Transcription</keyword>
<proteinExistence type="inferred from homology"/>
<dbReference type="PANTHER" id="PTHR43133">
    <property type="entry name" value="RNA POLYMERASE ECF-TYPE SIGMA FACTO"/>
    <property type="match status" value="1"/>
</dbReference>
<evidence type="ECO:0000313" key="7">
    <source>
        <dbReference type="EMBL" id="MBO8456282.1"/>
    </source>
</evidence>
<dbReference type="InterPro" id="IPR013324">
    <property type="entry name" value="RNA_pol_sigma_r3/r4-like"/>
</dbReference>
<keyword evidence="2" id="KW-0805">Transcription regulation</keyword>
<dbReference type="InterPro" id="IPR013325">
    <property type="entry name" value="RNA_pol_sigma_r2"/>
</dbReference>
<evidence type="ECO:0000256" key="1">
    <source>
        <dbReference type="ARBA" id="ARBA00010641"/>
    </source>
</evidence>
<dbReference type="Pfam" id="PF04542">
    <property type="entry name" value="Sigma70_r2"/>
    <property type="match status" value="1"/>
</dbReference>
<dbReference type="Proteomes" id="UP000823617">
    <property type="component" value="Unassembled WGS sequence"/>
</dbReference>
<dbReference type="GO" id="GO:0003677">
    <property type="term" value="F:DNA binding"/>
    <property type="evidence" value="ECO:0007669"/>
    <property type="project" value="InterPro"/>
</dbReference>
<gene>
    <name evidence="7" type="ORF">IAC08_07775</name>
</gene>
<dbReference type="CDD" id="cd06171">
    <property type="entry name" value="Sigma70_r4"/>
    <property type="match status" value="1"/>
</dbReference>
<feature type="domain" description="RNA polymerase sigma-70 region 2" evidence="5">
    <location>
        <begin position="24"/>
        <end position="93"/>
    </location>
</feature>
<dbReference type="PANTHER" id="PTHR43133:SF46">
    <property type="entry name" value="RNA POLYMERASE SIGMA-70 FACTOR ECF SUBFAMILY"/>
    <property type="match status" value="1"/>
</dbReference>
<comment type="caution">
    <text evidence="7">The sequence shown here is derived from an EMBL/GenBank/DDBJ whole genome shotgun (WGS) entry which is preliminary data.</text>
</comment>
<sequence>MTDDRDFDILHLVRRGDSSSMEELYLRHIGYLTSACSRYVTDADALHDVLQTSFEKIFSSIGRFSYRGPGSLRAWMTRIAVNEALKYLRGRAKEDMAMTGDIPDIAEEETPDTHDLPMSVLQEFIRALPDGYRTVFNLFVFEEMSHKEIASILGISESTSASQFHRARNMLARKIREYRSLHENDGKSEK</sequence>
<evidence type="ECO:0000256" key="3">
    <source>
        <dbReference type="ARBA" id="ARBA00023082"/>
    </source>
</evidence>
<dbReference type="SUPFAM" id="SSF88659">
    <property type="entry name" value="Sigma3 and sigma4 domains of RNA polymerase sigma factors"/>
    <property type="match status" value="1"/>
</dbReference>
<dbReference type="InterPro" id="IPR039425">
    <property type="entry name" value="RNA_pol_sigma-70-like"/>
</dbReference>
<dbReference type="InterPro" id="IPR013249">
    <property type="entry name" value="RNA_pol_sigma70_r4_t2"/>
</dbReference>
<organism evidence="7 8">
    <name type="scientific">Candidatus Cryptobacteroides intestinigallinarum</name>
    <dbReference type="NCBI Taxonomy" id="2840767"/>
    <lineage>
        <taxon>Bacteria</taxon>
        <taxon>Pseudomonadati</taxon>
        <taxon>Bacteroidota</taxon>
        <taxon>Bacteroidia</taxon>
        <taxon>Bacteroidales</taxon>
        <taxon>Candidatus Cryptobacteroides</taxon>
    </lineage>
</organism>
<evidence type="ECO:0000313" key="8">
    <source>
        <dbReference type="Proteomes" id="UP000823617"/>
    </source>
</evidence>
<dbReference type="AlphaFoldDB" id="A0A9D9HLY9"/>
<reference evidence="7" key="2">
    <citation type="journal article" date="2021" name="PeerJ">
        <title>Extensive microbial diversity within the chicken gut microbiome revealed by metagenomics and culture.</title>
        <authorList>
            <person name="Gilroy R."/>
            <person name="Ravi A."/>
            <person name="Getino M."/>
            <person name="Pursley I."/>
            <person name="Horton D.L."/>
            <person name="Alikhan N.F."/>
            <person name="Baker D."/>
            <person name="Gharbi K."/>
            <person name="Hall N."/>
            <person name="Watson M."/>
            <person name="Adriaenssens E.M."/>
            <person name="Foster-Nyarko E."/>
            <person name="Jarju S."/>
            <person name="Secka A."/>
            <person name="Antonio M."/>
            <person name="Oren A."/>
            <person name="Chaudhuri R.R."/>
            <person name="La Ragione R."/>
            <person name="Hildebrand F."/>
            <person name="Pallen M.J."/>
        </authorList>
    </citation>
    <scope>NUCLEOTIDE SEQUENCE</scope>
    <source>
        <strain evidence="7">B1-3475</strain>
    </source>
</reference>
<dbReference type="InterPro" id="IPR036388">
    <property type="entry name" value="WH-like_DNA-bd_sf"/>
</dbReference>
<dbReference type="GO" id="GO:0006352">
    <property type="term" value="P:DNA-templated transcription initiation"/>
    <property type="evidence" value="ECO:0007669"/>
    <property type="project" value="InterPro"/>
</dbReference>
<dbReference type="Gene3D" id="1.10.10.10">
    <property type="entry name" value="Winged helix-like DNA-binding domain superfamily/Winged helix DNA-binding domain"/>
    <property type="match status" value="1"/>
</dbReference>
<dbReference type="InterPro" id="IPR014284">
    <property type="entry name" value="RNA_pol_sigma-70_dom"/>
</dbReference>
<name>A0A9D9HLY9_9BACT</name>
<protein>
    <submittedName>
        <fullName evidence="7">Sigma-70 family RNA polymerase sigma factor</fullName>
    </submittedName>
</protein>
<evidence type="ECO:0000256" key="4">
    <source>
        <dbReference type="ARBA" id="ARBA00023163"/>
    </source>
</evidence>
<evidence type="ECO:0000259" key="6">
    <source>
        <dbReference type="Pfam" id="PF08281"/>
    </source>
</evidence>
<feature type="domain" description="RNA polymerase sigma factor 70 region 4 type 2" evidence="6">
    <location>
        <begin position="121"/>
        <end position="170"/>
    </location>
</feature>
<dbReference type="Pfam" id="PF08281">
    <property type="entry name" value="Sigma70_r4_2"/>
    <property type="match status" value="1"/>
</dbReference>
<dbReference type="SUPFAM" id="SSF88946">
    <property type="entry name" value="Sigma2 domain of RNA polymerase sigma factors"/>
    <property type="match status" value="1"/>
</dbReference>
<dbReference type="EMBL" id="JADIMK010000078">
    <property type="protein sequence ID" value="MBO8456282.1"/>
    <property type="molecule type" value="Genomic_DNA"/>
</dbReference>
<comment type="similarity">
    <text evidence="1">Belongs to the sigma-70 factor family. ECF subfamily.</text>
</comment>
<dbReference type="InterPro" id="IPR007627">
    <property type="entry name" value="RNA_pol_sigma70_r2"/>
</dbReference>
<dbReference type="NCBIfam" id="TIGR02937">
    <property type="entry name" value="sigma70-ECF"/>
    <property type="match status" value="1"/>
</dbReference>
<reference evidence="7" key="1">
    <citation type="submission" date="2020-10" db="EMBL/GenBank/DDBJ databases">
        <authorList>
            <person name="Gilroy R."/>
        </authorList>
    </citation>
    <scope>NUCLEOTIDE SEQUENCE</scope>
    <source>
        <strain evidence="7">B1-3475</strain>
    </source>
</reference>
<evidence type="ECO:0000259" key="5">
    <source>
        <dbReference type="Pfam" id="PF04542"/>
    </source>
</evidence>
<dbReference type="GO" id="GO:0016987">
    <property type="term" value="F:sigma factor activity"/>
    <property type="evidence" value="ECO:0007669"/>
    <property type="project" value="UniProtKB-KW"/>
</dbReference>
<dbReference type="Gene3D" id="1.10.1740.10">
    <property type="match status" value="1"/>
</dbReference>
<evidence type="ECO:0000256" key="2">
    <source>
        <dbReference type="ARBA" id="ARBA00023015"/>
    </source>
</evidence>